<dbReference type="InterPro" id="IPR025558">
    <property type="entry name" value="DUF4283"/>
</dbReference>
<gene>
    <name evidence="3" type="ORF">CEPIT_LOCUS37324</name>
</gene>
<feature type="region of interest" description="Disordered" evidence="1">
    <location>
        <begin position="1"/>
        <end position="22"/>
    </location>
</feature>
<evidence type="ECO:0000313" key="3">
    <source>
        <dbReference type="EMBL" id="CAH9139092.1"/>
    </source>
</evidence>
<protein>
    <recommendedName>
        <fullName evidence="2">DUF4283 domain-containing protein</fullName>
    </recommendedName>
</protein>
<dbReference type="Proteomes" id="UP001152523">
    <property type="component" value="Unassembled WGS sequence"/>
</dbReference>
<name>A0AAV0FU04_9ASTE</name>
<dbReference type="AlphaFoldDB" id="A0AAV0FU04"/>
<feature type="compositionally biased region" description="Low complexity" evidence="1">
    <location>
        <begin position="12"/>
        <end position="22"/>
    </location>
</feature>
<accession>A0AAV0FU04</accession>
<dbReference type="Pfam" id="PF14111">
    <property type="entry name" value="DUF4283"/>
    <property type="match status" value="1"/>
</dbReference>
<dbReference type="EMBL" id="CAMAPF010001015">
    <property type="protein sequence ID" value="CAH9139092.1"/>
    <property type="molecule type" value="Genomic_DNA"/>
</dbReference>
<comment type="caution">
    <text evidence="3">The sequence shown here is derived from an EMBL/GenBank/DDBJ whole genome shotgun (WGS) entry which is preliminary data.</text>
</comment>
<sequence length="223" mass="25125">MTRKKLGIGGLSAARSTRSSSRFSVLEVTDEEFPTLEGTDNPDPEYIRSRLDAMDKRLKADANKLLGKTERVILDTAGKDAHELPAISPEKPLVQTTTNGLDKTLDELELIPANVTKDKAWTSLFKDNRDPSKGLKLRYIPPNGKSLDFSDRTLPTMVEMWGFCLVGFFTGKYPGLKAIYDLKSTWGVSCIIKTHEKGWVIFKFQNDEDRTRVLRGGSIYHLW</sequence>
<evidence type="ECO:0000256" key="1">
    <source>
        <dbReference type="SAM" id="MobiDB-lite"/>
    </source>
</evidence>
<reference evidence="3" key="1">
    <citation type="submission" date="2022-07" db="EMBL/GenBank/DDBJ databases">
        <authorList>
            <person name="Macas J."/>
            <person name="Novak P."/>
            <person name="Neumann P."/>
        </authorList>
    </citation>
    <scope>NUCLEOTIDE SEQUENCE</scope>
</reference>
<feature type="domain" description="DUF4283" evidence="2">
    <location>
        <begin position="159"/>
        <end position="220"/>
    </location>
</feature>
<proteinExistence type="predicted"/>
<evidence type="ECO:0000313" key="4">
    <source>
        <dbReference type="Proteomes" id="UP001152523"/>
    </source>
</evidence>
<keyword evidence="4" id="KW-1185">Reference proteome</keyword>
<evidence type="ECO:0000259" key="2">
    <source>
        <dbReference type="Pfam" id="PF14111"/>
    </source>
</evidence>
<organism evidence="3 4">
    <name type="scientific">Cuscuta epithymum</name>
    <dbReference type="NCBI Taxonomy" id="186058"/>
    <lineage>
        <taxon>Eukaryota</taxon>
        <taxon>Viridiplantae</taxon>
        <taxon>Streptophyta</taxon>
        <taxon>Embryophyta</taxon>
        <taxon>Tracheophyta</taxon>
        <taxon>Spermatophyta</taxon>
        <taxon>Magnoliopsida</taxon>
        <taxon>eudicotyledons</taxon>
        <taxon>Gunneridae</taxon>
        <taxon>Pentapetalae</taxon>
        <taxon>asterids</taxon>
        <taxon>lamiids</taxon>
        <taxon>Solanales</taxon>
        <taxon>Convolvulaceae</taxon>
        <taxon>Cuscuteae</taxon>
        <taxon>Cuscuta</taxon>
        <taxon>Cuscuta subgen. Cuscuta</taxon>
    </lineage>
</organism>